<dbReference type="AlphaFoldDB" id="A0AAU7JH99"/>
<feature type="transmembrane region" description="Helical" evidence="7">
    <location>
        <begin position="329"/>
        <end position="347"/>
    </location>
</feature>
<evidence type="ECO:0000256" key="1">
    <source>
        <dbReference type="ARBA" id="ARBA00004141"/>
    </source>
</evidence>
<evidence type="ECO:0000256" key="7">
    <source>
        <dbReference type="SAM" id="Phobius"/>
    </source>
</evidence>
<evidence type="ECO:0000259" key="10">
    <source>
        <dbReference type="Pfam" id="PF00999"/>
    </source>
</evidence>
<feature type="domain" description="Cation/H+ exchanger transmembrane" evidence="10">
    <location>
        <begin position="56"/>
        <end position="444"/>
    </location>
</feature>
<evidence type="ECO:0000313" key="11">
    <source>
        <dbReference type="EMBL" id="XBO39561.1"/>
    </source>
</evidence>
<dbReference type="PANTHER" id="PTHR32468:SF0">
    <property type="entry name" value="K(+)_H(+) ANTIPORTER 1"/>
    <property type="match status" value="1"/>
</dbReference>
<reference evidence="11" key="1">
    <citation type="submission" date="2024-05" db="EMBL/GenBank/DDBJ databases">
        <authorList>
            <person name="Kim S."/>
            <person name="Heo J."/>
            <person name="Choi H."/>
            <person name="Choi Y."/>
            <person name="Kwon S.-W."/>
            <person name="Kim Y."/>
        </authorList>
    </citation>
    <scope>NUCLEOTIDE SEQUENCE</scope>
    <source>
        <strain evidence="11">KACC 23698</strain>
    </source>
</reference>
<feature type="signal peptide" evidence="8">
    <location>
        <begin position="1"/>
        <end position="33"/>
    </location>
</feature>
<dbReference type="GO" id="GO:1902600">
    <property type="term" value="P:proton transmembrane transport"/>
    <property type="evidence" value="ECO:0007669"/>
    <property type="project" value="InterPro"/>
</dbReference>
<dbReference type="PANTHER" id="PTHR32468">
    <property type="entry name" value="CATION/H + ANTIPORTER"/>
    <property type="match status" value="1"/>
</dbReference>
<dbReference type="Gene3D" id="1.20.1530.20">
    <property type="match status" value="1"/>
</dbReference>
<dbReference type="GO" id="GO:0015297">
    <property type="term" value="F:antiporter activity"/>
    <property type="evidence" value="ECO:0007669"/>
    <property type="project" value="InterPro"/>
</dbReference>
<feature type="chain" id="PRO_5043772827" evidence="8">
    <location>
        <begin position="34"/>
        <end position="761"/>
    </location>
</feature>
<organism evidence="11">
    <name type="scientific">Alsobacter sp. KACC 23698</name>
    <dbReference type="NCBI Taxonomy" id="3149229"/>
    <lineage>
        <taxon>Bacteria</taxon>
        <taxon>Pseudomonadati</taxon>
        <taxon>Pseudomonadota</taxon>
        <taxon>Alphaproteobacteria</taxon>
        <taxon>Hyphomicrobiales</taxon>
        <taxon>Alsobacteraceae</taxon>
        <taxon>Alsobacter</taxon>
    </lineage>
</organism>
<feature type="transmembrane region" description="Helical" evidence="7">
    <location>
        <begin position="73"/>
        <end position="92"/>
    </location>
</feature>
<gene>
    <name evidence="11" type="ORF">ABEG18_01890</name>
</gene>
<feature type="transmembrane region" description="Helical" evidence="7">
    <location>
        <begin position="407"/>
        <end position="433"/>
    </location>
</feature>
<evidence type="ECO:0000256" key="6">
    <source>
        <dbReference type="ARBA" id="ARBA00023136"/>
    </source>
</evidence>
<dbReference type="InterPro" id="IPR006016">
    <property type="entry name" value="UspA"/>
</dbReference>
<accession>A0AAU7JH99</accession>
<keyword evidence="2" id="KW-0813">Transport</keyword>
<proteinExistence type="predicted"/>
<dbReference type="Pfam" id="PF00999">
    <property type="entry name" value="Na_H_Exchanger"/>
    <property type="match status" value="1"/>
</dbReference>
<evidence type="ECO:0000256" key="8">
    <source>
        <dbReference type="SAM" id="SignalP"/>
    </source>
</evidence>
<dbReference type="EMBL" id="CP157484">
    <property type="protein sequence ID" value="XBO39561.1"/>
    <property type="molecule type" value="Genomic_DNA"/>
</dbReference>
<keyword evidence="6 7" id="KW-0472">Membrane</keyword>
<dbReference type="InterPro" id="IPR006153">
    <property type="entry name" value="Cation/H_exchanger_TM"/>
</dbReference>
<evidence type="ECO:0000256" key="3">
    <source>
        <dbReference type="ARBA" id="ARBA00022692"/>
    </source>
</evidence>
<feature type="transmembrane region" description="Helical" evidence="7">
    <location>
        <begin position="179"/>
        <end position="198"/>
    </location>
</feature>
<dbReference type="GO" id="GO:0016020">
    <property type="term" value="C:membrane"/>
    <property type="evidence" value="ECO:0007669"/>
    <property type="project" value="UniProtKB-SubCell"/>
</dbReference>
<name>A0AAU7JH99_9HYPH</name>
<evidence type="ECO:0000259" key="9">
    <source>
        <dbReference type="Pfam" id="PF00582"/>
    </source>
</evidence>
<evidence type="ECO:0000256" key="2">
    <source>
        <dbReference type="ARBA" id="ARBA00022448"/>
    </source>
</evidence>
<keyword evidence="3 7" id="KW-0812">Transmembrane</keyword>
<feature type="transmembrane region" description="Helical" evidence="7">
    <location>
        <begin position="246"/>
        <end position="269"/>
    </location>
</feature>
<keyword evidence="5" id="KW-0406">Ion transport</keyword>
<feature type="transmembrane region" description="Helical" evidence="7">
    <location>
        <begin position="140"/>
        <end position="159"/>
    </location>
</feature>
<feature type="transmembrane region" description="Helical" evidence="7">
    <location>
        <begin position="210"/>
        <end position="234"/>
    </location>
</feature>
<feature type="transmembrane region" description="Helical" evidence="7">
    <location>
        <begin position="112"/>
        <end position="133"/>
    </location>
</feature>
<dbReference type="InterPro" id="IPR050794">
    <property type="entry name" value="CPA2_transporter"/>
</dbReference>
<dbReference type="InterPro" id="IPR014729">
    <property type="entry name" value="Rossmann-like_a/b/a_fold"/>
</dbReference>
<feature type="transmembrane region" description="Helical" evidence="7">
    <location>
        <begin position="43"/>
        <end position="61"/>
    </location>
</feature>
<evidence type="ECO:0000256" key="4">
    <source>
        <dbReference type="ARBA" id="ARBA00022989"/>
    </source>
</evidence>
<dbReference type="Pfam" id="PF00582">
    <property type="entry name" value="Usp"/>
    <property type="match status" value="1"/>
</dbReference>
<protein>
    <submittedName>
        <fullName evidence="11">Cation:proton antiporter</fullName>
    </submittedName>
</protein>
<comment type="subcellular location">
    <subcellularLocation>
        <location evidence="1">Membrane</location>
        <topology evidence="1">Multi-pass membrane protein</topology>
    </subcellularLocation>
</comment>
<feature type="transmembrane region" description="Helical" evidence="7">
    <location>
        <begin position="281"/>
        <end position="309"/>
    </location>
</feature>
<feature type="domain" description="UspA" evidence="9">
    <location>
        <begin position="625"/>
        <end position="755"/>
    </location>
</feature>
<sequence length="761" mass="80208">MPSFRRADLPRRASFVILPILAAAALWATAAHAASAPGAKGPSEALFIAQVLVLIVVGRLLGEAMQRVGQPAVMGQLIAGIVLGPSVFGALLPEWQHALFPPERDQKAMLDAISQLGIMLLLLLTGMETDLGLVRKVKRAAFSVSVAGVAVPFACGFALGEMLPEAMLPRPELRLITSLFLGTALSISSVKIVAMVVREMNFMRRNVGQVIVASAIIDDTIGWIIIALTFGIALHGAFDLPSLARSLIGTIAFLAISLTIGRKLVFMAIRWANDTFVSEMAVISVILVITGLMALATNAIGVHTVLGAFVAGVLVGQSPILTRHIEEELRGLIVALFMPVFFGLAGLSADLTILRNGEIALLTVGLVLIASLGKFGGAFVGGWFGGLSSRESVALGCGMNARGSTEVIVASIGLSIGALSENLFTMIVAMAVITTMAMPPMLRWALGRLPITPEEAERIERETFEAKGFVPQLERLLVGADQSQSGRLASRIAGLLAGGRGLPVTVVRLGADAVPFGNGAPDVDLDVETAVKKAAATAQDDPKPDEVTLEVDVTTRVQSGPDEEAIAREAAKGYDLLIAGVEPSADARGGFHPRLTRLAESFDGPFALASARGALRDEPVRADMNILVAITGTEVSRRGAEIALALARSHRCPITALYVAGAHQTGTRQRRFRVMRGQNEAILKDIVRLGDQFGVPVRTAVRVNMAAEQAIARQARVGKHTLVVLGVSPRPGESLSFGHVAGVLMEESEQSLLFVASRSGA</sequence>
<dbReference type="Gene3D" id="3.40.50.12370">
    <property type="match status" value="1"/>
</dbReference>
<dbReference type="RefSeq" id="WP_406856406.1">
    <property type="nucleotide sequence ID" value="NZ_CP157484.1"/>
</dbReference>
<keyword evidence="4 7" id="KW-1133">Transmembrane helix</keyword>
<dbReference type="Gene3D" id="3.40.50.620">
    <property type="entry name" value="HUPs"/>
    <property type="match status" value="1"/>
</dbReference>
<dbReference type="InterPro" id="IPR038770">
    <property type="entry name" value="Na+/solute_symporter_sf"/>
</dbReference>
<evidence type="ECO:0000256" key="5">
    <source>
        <dbReference type="ARBA" id="ARBA00023065"/>
    </source>
</evidence>
<dbReference type="SUPFAM" id="SSF52402">
    <property type="entry name" value="Adenine nucleotide alpha hydrolases-like"/>
    <property type="match status" value="2"/>
</dbReference>
<keyword evidence="8" id="KW-0732">Signal</keyword>
<dbReference type="CDD" id="cd00293">
    <property type="entry name" value="USP-like"/>
    <property type="match status" value="1"/>
</dbReference>
<feature type="transmembrane region" description="Helical" evidence="7">
    <location>
        <begin position="359"/>
        <end position="387"/>
    </location>
</feature>